<accession>A0A0L0C3K5</accession>
<sequence>MSPVTLVILDTLLATNVNQEQAGLASQERTIVESVQQNNEYFPISSFGCKLSNMSANKTAPQSSRRGIERVLTGATFVLEATK</sequence>
<organism evidence="1 2">
    <name type="scientific">Lucilia cuprina</name>
    <name type="common">Green bottle fly</name>
    <name type="synonym">Australian sheep blowfly</name>
    <dbReference type="NCBI Taxonomy" id="7375"/>
    <lineage>
        <taxon>Eukaryota</taxon>
        <taxon>Metazoa</taxon>
        <taxon>Ecdysozoa</taxon>
        <taxon>Arthropoda</taxon>
        <taxon>Hexapoda</taxon>
        <taxon>Insecta</taxon>
        <taxon>Pterygota</taxon>
        <taxon>Neoptera</taxon>
        <taxon>Endopterygota</taxon>
        <taxon>Diptera</taxon>
        <taxon>Brachycera</taxon>
        <taxon>Muscomorpha</taxon>
        <taxon>Oestroidea</taxon>
        <taxon>Calliphoridae</taxon>
        <taxon>Luciliinae</taxon>
        <taxon>Lucilia</taxon>
    </lineage>
</organism>
<comment type="caution">
    <text evidence="1">The sequence shown here is derived from an EMBL/GenBank/DDBJ whole genome shotgun (WGS) entry which is preliminary data.</text>
</comment>
<evidence type="ECO:0000313" key="1">
    <source>
        <dbReference type="EMBL" id="KNC26918.1"/>
    </source>
</evidence>
<protein>
    <submittedName>
        <fullName evidence="1">Uncharacterized protein</fullName>
    </submittedName>
</protein>
<gene>
    <name evidence="1" type="ORF">FF38_00608</name>
</gene>
<reference evidence="1 2" key="1">
    <citation type="journal article" date="2015" name="Nat. Commun.">
        <title>Lucilia cuprina genome unlocks parasitic fly biology to underpin future interventions.</title>
        <authorList>
            <person name="Anstead C.A."/>
            <person name="Korhonen P.K."/>
            <person name="Young N.D."/>
            <person name="Hall R.S."/>
            <person name="Jex A.R."/>
            <person name="Murali S.C."/>
            <person name="Hughes D.S."/>
            <person name="Lee S.F."/>
            <person name="Perry T."/>
            <person name="Stroehlein A.J."/>
            <person name="Ansell B.R."/>
            <person name="Breugelmans B."/>
            <person name="Hofmann A."/>
            <person name="Qu J."/>
            <person name="Dugan S."/>
            <person name="Lee S.L."/>
            <person name="Chao H."/>
            <person name="Dinh H."/>
            <person name="Han Y."/>
            <person name="Doddapaneni H.V."/>
            <person name="Worley K.C."/>
            <person name="Muzny D.M."/>
            <person name="Ioannidis P."/>
            <person name="Waterhouse R.M."/>
            <person name="Zdobnov E.M."/>
            <person name="James P.J."/>
            <person name="Bagnall N.H."/>
            <person name="Kotze A.C."/>
            <person name="Gibbs R.A."/>
            <person name="Richards S."/>
            <person name="Batterham P."/>
            <person name="Gasser R.B."/>
        </authorList>
    </citation>
    <scope>NUCLEOTIDE SEQUENCE [LARGE SCALE GENOMIC DNA]</scope>
    <source>
        <strain evidence="1 2">LS</strain>
        <tissue evidence="1">Full body</tissue>
    </source>
</reference>
<dbReference type="EMBL" id="JRES01000946">
    <property type="protein sequence ID" value="KNC26918.1"/>
    <property type="molecule type" value="Genomic_DNA"/>
</dbReference>
<proteinExistence type="predicted"/>
<dbReference type="Proteomes" id="UP000037069">
    <property type="component" value="Unassembled WGS sequence"/>
</dbReference>
<dbReference type="AlphaFoldDB" id="A0A0L0C3K5"/>
<name>A0A0L0C3K5_LUCCU</name>
<evidence type="ECO:0000313" key="2">
    <source>
        <dbReference type="Proteomes" id="UP000037069"/>
    </source>
</evidence>
<keyword evidence="2" id="KW-1185">Reference proteome</keyword>